<evidence type="ECO:0000256" key="1">
    <source>
        <dbReference type="ARBA" id="ARBA00004370"/>
    </source>
</evidence>
<comment type="cofactor">
    <cofactor evidence="11">
        <name>heme</name>
        <dbReference type="ChEBI" id="CHEBI:30413"/>
    </cofactor>
</comment>
<keyword evidence="9 12" id="KW-0503">Monooxygenase</keyword>
<gene>
    <name evidence="14" type="ORF">MKW98_031789</name>
</gene>
<dbReference type="Pfam" id="PF00067">
    <property type="entry name" value="p450"/>
    <property type="match status" value="1"/>
</dbReference>
<keyword evidence="10 13" id="KW-0472">Membrane</keyword>
<evidence type="ECO:0000313" key="14">
    <source>
        <dbReference type="EMBL" id="KAI3919656.1"/>
    </source>
</evidence>
<evidence type="ECO:0000256" key="13">
    <source>
        <dbReference type="SAM" id="Phobius"/>
    </source>
</evidence>
<evidence type="ECO:0000256" key="7">
    <source>
        <dbReference type="ARBA" id="ARBA00023002"/>
    </source>
</evidence>
<dbReference type="PROSITE" id="PS00086">
    <property type="entry name" value="CYTOCHROME_P450"/>
    <property type="match status" value="1"/>
</dbReference>
<comment type="subcellular location">
    <subcellularLocation>
        <location evidence="1">Membrane</location>
    </subcellularLocation>
</comment>
<organism evidence="14 15">
    <name type="scientific">Papaver atlanticum</name>
    <dbReference type="NCBI Taxonomy" id="357466"/>
    <lineage>
        <taxon>Eukaryota</taxon>
        <taxon>Viridiplantae</taxon>
        <taxon>Streptophyta</taxon>
        <taxon>Embryophyta</taxon>
        <taxon>Tracheophyta</taxon>
        <taxon>Spermatophyta</taxon>
        <taxon>Magnoliopsida</taxon>
        <taxon>Ranunculales</taxon>
        <taxon>Papaveraceae</taxon>
        <taxon>Papaveroideae</taxon>
        <taxon>Papaver</taxon>
    </lineage>
</organism>
<dbReference type="InterPro" id="IPR017972">
    <property type="entry name" value="Cyt_P450_CS"/>
</dbReference>
<dbReference type="GO" id="GO:0020037">
    <property type="term" value="F:heme binding"/>
    <property type="evidence" value="ECO:0007669"/>
    <property type="project" value="InterPro"/>
</dbReference>
<keyword evidence="7 12" id="KW-0560">Oxidoreductase</keyword>
<dbReference type="PANTHER" id="PTHR24282:SF94">
    <property type="entry name" value="CYTOCHROME P450 72C1"/>
    <property type="match status" value="1"/>
</dbReference>
<dbReference type="Proteomes" id="UP001202328">
    <property type="component" value="Unassembled WGS sequence"/>
</dbReference>
<evidence type="ECO:0000256" key="6">
    <source>
        <dbReference type="ARBA" id="ARBA00022989"/>
    </source>
</evidence>
<keyword evidence="8 11" id="KW-0408">Iron</keyword>
<dbReference type="GO" id="GO:0016020">
    <property type="term" value="C:membrane"/>
    <property type="evidence" value="ECO:0007669"/>
    <property type="project" value="UniProtKB-SubCell"/>
</dbReference>
<protein>
    <recommendedName>
        <fullName evidence="16">Cytochrome P450</fullName>
    </recommendedName>
</protein>
<dbReference type="AlphaFoldDB" id="A0AAD4SRI3"/>
<dbReference type="PRINTS" id="PR00385">
    <property type="entry name" value="P450"/>
</dbReference>
<proteinExistence type="inferred from homology"/>
<dbReference type="PANTHER" id="PTHR24282">
    <property type="entry name" value="CYTOCHROME P450 FAMILY MEMBER"/>
    <property type="match status" value="1"/>
</dbReference>
<evidence type="ECO:0000256" key="9">
    <source>
        <dbReference type="ARBA" id="ARBA00023033"/>
    </source>
</evidence>
<evidence type="ECO:0008006" key="16">
    <source>
        <dbReference type="Google" id="ProtNLM"/>
    </source>
</evidence>
<keyword evidence="5 11" id="KW-0479">Metal-binding</keyword>
<keyword evidence="3 11" id="KW-0349">Heme</keyword>
<evidence type="ECO:0000256" key="10">
    <source>
        <dbReference type="ARBA" id="ARBA00023136"/>
    </source>
</evidence>
<feature type="transmembrane region" description="Helical" evidence="13">
    <location>
        <begin position="36"/>
        <end position="56"/>
    </location>
</feature>
<keyword evidence="4 13" id="KW-0812">Transmembrane</keyword>
<dbReference type="GO" id="GO:0005506">
    <property type="term" value="F:iron ion binding"/>
    <property type="evidence" value="ECO:0007669"/>
    <property type="project" value="InterPro"/>
</dbReference>
<dbReference type="InterPro" id="IPR050665">
    <property type="entry name" value="Cytochrome_P450_Monooxygen"/>
</dbReference>
<evidence type="ECO:0000256" key="8">
    <source>
        <dbReference type="ARBA" id="ARBA00023004"/>
    </source>
</evidence>
<dbReference type="GO" id="GO:0016705">
    <property type="term" value="F:oxidoreductase activity, acting on paired donors, with incorporation or reduction of molecular oxygen"/>
    <property type="evidence" value="ECO:0007669"/>
    <property type="project" value="InterPro"/>
</dbReference>
<evidence type="ECO:0000313" key="15">
    <source>
        <dbReference type="Proteomes" id="UP001202328"/>
    </source>
</evidence>
<feature type="transmembrane region" description="Helical" evidence="13">
    <location>
        <begin position="6"/>
        <end position="24"/>
    </location>
</feature>
<dbReference type="GO" id="GO:0033075">
    <property type="term" value="P:isoquinoline alkaloid biosynthetic process"/>
    <property type="evidence" value="ECO:0007669"/>
    <property type="project" value="UniProtKB-ARBA"/>
</dbReference>
<accession>A0AAD4SRI3</accession>
<feature type="binding site" description="axial binding residue" evidence="11">
    <location>
        <position position="495"/>
    </location>
    <ligand>
        <name>heme</name>
        <dbReference type="ChEBI" id="CHEBI:30413"/>
    </ligand>
    <ligandPart>
        <name>Fe</name>
        <dbReference type="ChEBI" id="CHEBI:18248"/>
    </ligandPart>
</feature>
<name>A0AAD4SRI3_9MAGN</name>
<dbReference type="Gene3D" id="1.10.630.10">
    <property type="entry name" value="Cytochrome P450"/>
    <property type="match status" value="1"/>
</dbReference>
<keyword evidence="15" id="KW-1185">Reference proteome</keyword>
<comment type="similarity">
    <text evidence="2 12">Belongs to the cytochrome P450 family.</text>
</comment>
<evidence type="ECO:0000256" key="5">
    <source>
        <dbReference type="ARBA" id="ARBA00022723"/>
    </source>
</evidence>
<dbReference type="InterPro" id="IPR036396">
    <property type="entry name" value="Cyt_P450_sf"/>
</dbReference>
<evidence type="ECO:0000256" key="4">
    <source>
        <dbReference type="ARBA" id="ARBA00022692"/>
    </source>
</evidence>
<evidence type="ECO:0000256" key="11">
    <source>
        <dbReference type="PIRSR" id="PIRSR602401-1"/>
    </source>
</evidence>
<dbReference type="PRINTS" id="PR00463">
    <property type="entry name" value="EP450I"/>
</dbReference>
<reference evidence="14" key="1">
    <citation type="submission" date="2022-04" db="EMBL/GenBank/DDBJ databases">
        <title>A functionally conserved STORR gene fusion in Papaver species that diverged 16.8 million years ago.</title>
        <authorList>
            <person name="Catania T."/>
        </authorList>
    </citation>
    <scope>NUCLEOTIDE SEQUENCE</scope>
    <source>
        <strain evidence="14">S-188037</strain>
    </source>
</reference>
<keyword evidence="6 13" id="KW-1133">Transmembrane helix</keyword>
<dbReference type="SUPFAM" id="SSF48264">
    <property type="entry name" value="Cytochrome P450"/>
    <property type="match status" value="1"/>
</dbReference>
<sequence>MNHSPIGPLEVIFLLLSYCLNNIFRAVATSQQERLMASSLIIMFSLVMIIFLWYGFRAFYSLWWKPKKLEKQLKQQGIKGSSYKFYYGDMKEFLQATMEALSKPMNLNHQIAPRAIPFTWKTVQTYGKVSFHWNGTTPRLIIVDPEMMKDVMTEKNGHIEKPPVDSYSPLIRDLPKGITSQEGEKWFKHRRIINPAFHLEKLKGMMPAFTTSCSELIARWKKLVDTGSCELDIWPEMETLTSDIISRTAFGSSYEEGKRLFELQNEQIALFIEAIRSIYIPGFRFIPTKKNLRRKQLVKEINGILRGFISKREEMMKTDPSSSNDLLDLLLQSNNSESSNRLTIEEVIEECKVFYIAGQETTRSLMTFTMIALAMHQNWQDKAREEVEQICGKNVPDFNAINRLKIVEMIFYEVLRLYPPGPELHRYTIKRTKLGNLSIPAGVILTVPLILAHHDPEYWGDDSEEFKPERFAEGVSNAPKDKLAYFPFSRGPRVCIGQNFALIEAKMALTMILQHFSFQLSPSYTHAPCMVMNLAPQHGAQIILHKL</sequence>
<dbReference type="FunFam" id="1.10.630.10:FF:000029">
    <property type="entry name" value="Cytochrome P450 734A1"/>
    <property type="match status" value="1"/>
</dbReference>
<dbReference type="InterPro" id="IPR001128">
    <property type="entry name" value="Cyt_P450"/>
</dbReference>
<dbReference type="EMBL" id="JAJJMB010008871">
    <property type="protein sequence ID" value="KAI3919656.1"/>
    <property type="molecule type" value="Genomic_DNA"/>
</dbReference>
<evidence type="ECO:0000256" key="3">
    <source>
        <dbReference type="ARBA" id="ARBA00022617"/>
    </source>
</evidence>
<evidence type="ECO:0000256" key="2">
    <source>
        <dbReference type="ARBA" id="ARBA00010617"/>
    </source>
</evidence>
<evidence type="ECO:0000256" key="12">
    <source>
        <dbReference type="RuleBase" id="RU000461"/>
    </source>
</evidence>
<comment type="caution">
    <text evidence="14">The sequence shown here is derived from an EMBL/GenBank/DDBJ whole genome shotgun (WGS) entry which is preliminary data.</text>
</comment>
<dbReference type="GO" id="GO:0004497">
    <property type="term" value="F:monooxygenase activity"/>
    <property type="evidence" value="ECO:0007669"/>
    <property type="project" value="UniProtKB-KW"/>
</dbReference>
<dbReference type="InterPro" id="IPR002401">
    <property type="entry name" value="Cyt_P450_E_grp-I"/>
</dbReference>